<sequence>MVVSSTVFKCSLVFGCTLFLLPSSQGAWRNLVSSWTDSGGQWTGSTPTSDSVFHFGPVRVWTPAINSANYEITSRVYSTTGIICGHMFKYKTGSTRTQSLVTKAWGYYLINGNSVRVSSTGIEYSPIVSYSYPTNQWNNLRSVVLGTQVTIYINDKLVKQVNMQGTGADSSSDNYVGLWCHSNTNERGRDFSVQKLPDCPKLPAINHLTVSPSKCETSSSSFGTTCSFRCSRGFKLNGPSNKTCASGGKWTEAGASVRCTDVNECLAYNGGCSHVCINTAGGYRCSCSDPDLRLTNDNHTCEVPDTRVTCGPSHIQISIPKARLPGVVVQDLHLLDPSCRATEDSTHFYLKTLFNQCGTVTNKTSSSITYANKVIERPLPKNVTITRIRELEVSFTCSYSRKKELITSQFQPHKSKLIFNKNVRGNFSFSFRFYPNSSFHTPYAGNFTVPLRLRQPMFFEVSVESENRELDVLAQDCYATPFNSVTRPRHWLIKDGCLVDSTLKDLNTSSPSVQRFSFQAFRFVGNYRHLFFHCHVTACDGNDVKSVCARGCAKGKPVKRKEKSQRRRLMQGPFNLQKGNI</sequence>
<dbReference type="Gene3D" id="2.60.120.560">
    <property type="entry name" value="Exo-inulinase, domain 1"/>
    <property type="match status" value="1"/>
</dbReference>
<evidence type="ECO:0000313" key="8">
    <source>
        <dbReference type="RefSeq" id="XP_031554207.1"/>
    </source>
</evidence>
<dbReference type="Pfam" id="PF00084">
    <property type="entry name" value="Sushi"/>
    <property type="match status" value="1"/>
</dbReference>
<dbReference type="InterPro" id="IPR001881">
    <property type="entry name" value="EGF-like_Ca-bd_dom"/>
</dbReference>
<dbReference type="SUPFAM" id="SSF57535">
    <property type="entry name" value="Complement control module/SCR domain"/>
    <property type="match status" value="1"/>
</dbReference>
<comment type="caution">
    <text evidence="3">Lacks conserved residue(s) required for the propagation of feature annotation.</text>
</comment>
<name>A0A6P8HNK9_ACTTE</name>
<dbReference type="SMART" id="SM00032">
    <property type="entry name" value="CCP"/>
    <property type="match status" value="1"/>
</dbReference>
<dbReference type="AlphaFoldDB" id="A0A6P8HNK9"/>
<evidence type="ECO:0000259" key="5">
    <source>
        <dbReference type="PROSITE" id="PS50923"/>
    </source>
</evidence>
<dbReference type="PROSITE" id="PS50923">
    <property type="entry name" value="SUSHI"/>
    <property type="match status" value="1"/>
</dbReference>
<feature type="domain" description="ZP" evidence="6">
    <location>
        <begin position="309"/>
        <end position="555"/>
    </location>
</feature>
<proteinExistence type="predicted"/>
<dbReference type="Gene3D" id="2.10.70.10">
    <property type="entry name" value="Complement Module, domain 1"/>
    <property type="match status" value="1"/>
</dbReference>
<dbReference type="SUPFAM" id="SSF57196">
    <property type="entry name" value="EGF/Laminin"/>
    <property type="match status" value="1"/>
</dbReference>
<keyword evidence="7" id="KW-1185">Reference proteome</keyword>
<dbReference type="InterPro" id="IPR042235">
    <property type="entry name" value="ZP-C_dom"/>
</dbReference>
<keyword evidence="3" id="KW-0768">Sushi</keyword>
<organism evidence="7 8">
    <name type="scientific">Actinia tenebrosa</name>
    <name type="common">Australian red waratah sea anemone</name>
    <dbReference type="NCBI Taxonomy" id="6105"/>
    <lineage>
        <taxon>Eukaryota</taxon>
        <taxon>Metazoa</taxon>
        <taxon>Cnidaria</taxon>
        <taxon>Anthozoa</taxon>
        <taxon>Hexacorallia</taxon>
        <taxon>Actiniaria</taxon>
        <taxon>Actiniidae</taxon>
        <taxon>Actinia</taxon>
    </lineage>
</organism>
<dbReference type="OrthoDB" id="5970576at2759"/>
<dbReference type="CDD" id="cd00054">
    <property type="entry name" value="EGF_CA"/>
    <property type="match status" value="1"/>
</dbReference>
<dbReference type="PROSITE" id="PS01187">
    <property type="entry name" value="EGF_CA"/>
    <property type="match status" value="1"/>
</dbReference>
<feature type="signal peptide" evidence="4">
    <location>
        <begin position="1"/>
        <end position="26"/>
    </location>
</feature>
<evidence type="ECO:0000256" key="4">
    <source>
        <dbReference type="SAM" id="SignalP"/>
    </source>
</evidence>
<evidence type="ECO:0000256" key="2">
    <source>
        <dbReference type="ARBA" id="ARBA00023157"/>
    </source>
</evidence>
<evidence type="ECO:0000259" key="6">
    <source>
        <dbReference type="PROSITE" id="PS51034"/>
    </source>
</evidence>
<evidence type="ECO:0000256" key="3">
    <source>
        <dbReference type="PROSITE-ProRule" id="PRU00302"/>
    </source>
</evidence>
<dbReference type="GO" id="GO:0005509">
    <property type="term" value="F:calcium ion binding"/>
    <property type="evidence" value="ECO:0007669"/>
    <property type="project" value="InterPro"/>
</dbReference>
<dbReference type="InParanoid" id="A0A6P8HNK9"/>
<dbReference type="Gene3D" id="2.60.40.4100">
    <property type="entry name" value="Zona pellucida, ZP-C domain"/>
    <property type="match status" value="1"/>
</dbReference>
<dbReference type="PANTHER" id="PTHR14002:SF43">
    <property type="entry name" value="DELTA-LIKE PROTEIN"/>
    <property type="match status" value="1"/>
</dbReference>
<dbReference type="InterPro" id="IPR055355">
    <property type="entry name" value="ZP-C"/>
</dbReference>
<keyword evidence="1 4" id="KW-0732">Signal</keyword>
<protein>
    <submittedName>
        <fullName evidence="8">Oncoprotein-induced transcript 3 protein-like isoform X1</fullName>
    </submittedName>
</protein>
<dbReference type="Proteomes" id="UP000515163">
    <property type="component" value="Unplaced"/>
</dbReference>
<dbReference type="GeneID" id="116291209"/>
<dbReference type="InterPro" id="IPR035976">
    <property type="entry name" value="Sushi/SCR/CCP_sf"/>
</dbReference>
<dbReference type="InterPro" id="IPR001507">
    <property type="entry name" value="ZP_dom"/>
</dbReference>
<dbReference type="PROSITE" id="PS51034">
    <property type="entry name" value="ZP_2"/>
    <property type="match status" value="1"/>
</dbReference>
<dbReference type="RefSeq" id="XP_031554207.1">
    <property type="nucleotide sequence ID" value="XM_031698347.1"/>
</dbReference>
<dbReference type="Gene3D" id="2.60.40.3210">
    <property type="entry name" value="Zona pellucida, ZP-N domain"/>
    <property type="match status" value="1"/>
</dbReference>
<gene>
    <name evidence="8" type="primary">LOC116291209</name>
</gene>
<keyword evidence="2" id="KW-1015">Disulfide bond</keyword>
<feature type="chain" id="PRO_5028455115" evidence="4">
    <location>
        <begin position="27"/>
        <end position="581"/>
    </location>
</feature>
<dbReference type="SMART" id="SM00179">
    <property type="entry name" value="EGF_CA"/>
    <property type="match status" value="1"/>
</dbReference>
<evidence type="ECO:0000313" key="7">
    <source>
        <dbReference type="Proteomes" id="UP000515163"/>
    </source>
</evidence>
<dbReference type="Pfam" id="PF00100">
    <property type="entry name" value="Zona_pellucida"/>
    <property type="match status" value="1"/>
</dbReference>
<reference evidence="8" key="1">
    <citation type="submission" date="2025-08" db="UniProtKB">
        <authorList>
            <consortium name="RefSeq"/>
        </authorList>
    </citation>
    <scope>IDENTIFICATION</scope>
    <source>
        <tissue evidence="8">Tentacle</tissue>
    </source>
</reference>
<dbReference type="InterPro" id="IPR000436">
    <property type="entry name" value="Sushi_SCR_CCP_dom"/>
</dbReference>
<dbReference type="SMART" id="SM00241">
    <property type="entry name" value="ZP"/>
    <property type="match status" value="1"/>
</dbReference>
<accession>A0A6P8HNK9</accession>
<feature type="domain" description="Sushi" evidence="5">
    <location>
        <begin position="197"/>
        <end position="261"/>
    </location>
</feature>
<dbReference type="Gene3D" id="2.10.25.10">
    <property type="entry name" value="Laminin"/>
    <property type="match status" value="1"/>
</dbReference>
<dbReference type="KEGG" id="aten:116291209"/>
<dbReference type="PANTHER" id="PTHR14002">
    <property type="entry name" value="ENDOGLIN/TGF-BETA RECEPTOR TYPE III"/>
    <property type="match status" value="1"/>
</dbReference>
<dbReference type="CDD" id="cd00033">
    <property type="entry name" value="CCP"/>
    <property type="match status" value="1"/>
</dbReference>
<dbReference type="InterPro" id="IPR018097">
    <property type="entry name" value="EGF_Ca-bd_CS"/>
</dbReference>
<evidence type="ECO:0000256" key="1">
    <source>
        <dbReference type="ARBA" id="ARBA00022729"/>
    </source>
</evidence>